<reference evidence="1" key="1">
    <citation type="submission" date="2014-11" db="EMBL/GenBank/DDBJ databases">
        <authorList>
            <person name="Amaro Gonzalez C."/>
        </authorList>
    </citation>
    <scope>NUCLEOTIDE SEQUENCE</scope>
</reference>
<proteinExistence type="predicted"/>
<sequence>MTTTNFTAVNNDCYKIARTLYKPTNCRVQITITYYSHVTYLHIPPSVNEVELV</sequence>
<dbReference type="EMBL" id="GBXM01047792">
    <property type="protein sequence ID" value="JAH60785.1"/>
    <property type="molecule type" value="Transcribed_RNA"/>
</dbReference>
<accession>A0A0E9U6M4</accession>
<evidence type="ECO:0000313" key="1">
    <source>
        <dbReference type="EMBL" id="JAH60785.1"/>
    </source>
</evidence>
<reference evidence="1" key="2">
    <citation type="journal article" date="2015" name="Fish Shellfish Immunol.">
        <title>Early steps in the European eel (Anguilla anguilla)-Vibrio vulnificus interaction in the gills: Role of the RtxA13 toxin.</title>
        <authorList>
            <person name="Callol A."/>
            <person name="Pajuelo D."/>
            <person name="Ebbesson L."/>
            <person name="Teles M."/>
            <person name="MacKenzie S."/>
            <person name="Amaro C."/>
        </authorList>
    </citation>
    <scope>NUCLEOTIDE SEQUENCE</scope>
</reference>
<protein>
    <submittedName>
        <fullName evidence="1">Uncharacterized protein</fullName>
    </submittedName>
</protein>
<organism evidence="1">
    <name type="scientific">Anguilla anguilla</name>
    <name type="common">European freshwater eel</name>
    <name type="synonym">Muraena anguilla</name>
    <dbReference type="NCBI Taxonomy" id="7936"/>
    <lineage>
        <taxon>Eukaryota</taxon>
        <taxon>Metazoa</taxon>
        <taxon>Chordata</taxon>
        <taxon>Craniata</taxon>
        <taxon>Vertebrata</taxon>
        <taxon>Euteleostomi</taxon>
        <taxon>Actinopterygii</taxon>
        <taxon>Neopterygii</taxon>
        <taxon>Teleostei</taxon>
        <taxon>Anguilliformes</taxon>
        <taxon>Anguillidae</taxon>
        <taxon>Anguilla</taxon>
    </lineage>
</organism>
<name>A0A0E9U6M4_ANGAN</name>
<dbReference type="AlphaFoldDB" id="A0A0E9U6M4"/>